<gene>
    <name evidence="1" type="ORF">METZ01_LOCUS307783</name>
</gene>
<dbReference type="EMBL" id="UINC01097321">
    <property type="protein sequence ID" value="SVC54929.1"/>
    <property type="molecule type" value="Genomic_DNA"/>
</dbReference>
<dbReference type="AlphaFoldDB" id="A0A382N1A9"/>
<accession>A0A382N1A9</accession>
<protein>
    <submittedName>
        <fullName evidence="1">Uncharacterized protein</fullName>
    </submittedName>
</protein>
<dbReference type="PROSITE" id="PS51257">
    <property type="entry name" value="PROKAR_LIPOPROTEIN"/>
    <property type="match status" value="1"/>
</dbReference>
<name>A0A382N1A9_9ZZZZ</name>
<organism evidence="1">
    <name type="scientific">marine metagenome</name>
    <dbReference type="NCBI Taxonomy" id="408172"/>
    <lineage>
        <taxon>unclassified sequences</taxon>
        <taxon>metagenomes</taxon>
        <taxon>ecological metagenomes</taxon>
    </lineage>
</organism>
<proteinExistence type="predicted"/>
<evidence type="ECO:0000313" key="1">
    <source>
        <dbReference type="EMBL" id="SVC54929.1"/>
    </source>
</evidence>
<sequence length="28" mass="3069">MASKLIPLGKLKKVLIIALLVVFGCEDR</sequence>
<reference evidence="1" key="1">
    <citation type="submission" date="2018-05" db="EMBL/GenBank/DDBJ databases">
        <authorList>
            <person name="Lanie J.A."/>
            <person name="Ng W.-L."/>
            <person name="Kazmierczak K.M."/>
            <person name="Andrzejewski T.M."/>
            <person name="Davidsen T.M."/>
            <person name="Wayne K.J."/>
            <person name="Tettelin H."/>
            <person name="Glass J.I."/>
            <person name="Rusch D."/>
            <person name="Podicherti R."/>
            <person name="Tsui H.-C.T."/>
            <person name="Winkler M.E."/>
        </authorList>
    </citation>
    <scope>NUCLEOTIDE SEQUENCE</scope>
</reference>